<organism evidence="3 4">
    <name type="scientific">Desulforamulus profundi</name>
    <dbReference type="NCBI Taxonomy" id="1383067"/>
    <lineage>
        <taxon>Bacteria</taxon>
        <taxon>Bacillati</taxon>
        <taxon>Bacillota</taxon>
        <taxon>Clostridia</taxon>
        <taxon>Eubacteriales</taxon>
        <taxon>Peptococcaceae</taxon>
        <taxon>Desulforamulus</taxon>
    </lineage>
</organism>
<dbReference type="GO" id="GO:0000270">
    <property type="term" value="P:peptidoglycan metabolic process"/>
    <property type="evidence" value="ECO:0007669"/>
    <property type="project" value="InterPro"/>
</dbReference>
<feature type="domain" description="Transglycosylase SLT" evidence="2">
    <location>
        <begin position="93"/>
        <end position="190"/>
    </location>
</feature>
<evidence type="ECO:0000313" key="3">
    <source>
        <dbReference type="EMBL" id="PHJ39909.1"/>
    </source>
</evidence>
<reference evidence="3 4" key="1">
    <citation type="submission" date="2013-09" db="EMBL/GenBank/DDBJ databases">
        <title>Biodegradation of hydrocarbons in the deep terrestrial subsurface : characterization of a microbial consortium composed of two Desulfotomaculum species originating from a deep geological formation.</title>
        <authorList>
            <person name="Aullo T."/>
            <person name="Berlendis S."/>
            <person name="Lascourreges J.-F."/>
            <person name="Dessort D."/>
            <person name="Saint-Laurent S."/>
            <person name="Schraauwers B."/>
            <person name="Mas J."/>
            <person name="Magot M."/>
            <person name="Ranchou-Peyruse A."/>
        </authorList>
    </citation>
    <scope>NUCLEOTIDE SEQUENCE [LARGE SCALE GENOMIC DNA]</scope>
    <source>
        <strain evidence="3 4">Bs107</strain>
    </source>
</reference>
<dbReference type="SUPFAM" id="SSF53955">
    <property type="entry name" value="Lysozyme-like"/>
    <property type="match status" value="1"/>
</dbReference>
<proteinExistence type="inferred from homology"/>
<evidence type="ECO:0000259" key="2">
    <source>
        <dbReference type="Pfam" id="PF01464"/>
    </source>
</evidence>
<dbReference type="CDD" id="cd00254">
    <property type="entry name" value="LT-like"/>
    <property type="match status" value="1"/>
</dbReference>
<comment type="caution">
    <text evidence="3">The sequence shown here is derived from an EMBL/GenBank/DDBJ whole genome shotgun (WGS) entry which is preliminary data.</text>
</comment>
<dbReference type="EMBL" id="AWQQ01000005">
    <property type="protein sequence ID" value="PHJ39909.1"/>
    <property type="molecule type" value="Genomic_DNA"/>
</dbReference>
<sequence length="215" mass="22758">MEASLLAQLIRLQAMETSMIGMNETRENSGEFSLLLARLIASETGSANAALDLKPTVRLAEVPYLPKRQAQASARAAAASFLAARGSKEYEALVEKAALRHGVDPALCKAVARAESGFNPGATSKAGAMGLMQLMPGTARGLGVDNPYDPEQNADAGVRYLKSMLDKYNGDVELALAAYNAGPGAVDRHGGVPPYQETLHYIKTVTGYRRNYAGG</sequence>
<dbReference type="InterPro" id="IPR008258">
    <property type="entry name" value="Transglycosylase_SLT_dom_1"/>
</dbReference>
<gene>
    <name evidence="3" type="ORF">P378_00450</name>
</gene>
<evidence type="ECO:0000256" key="1">
    <source>
        <dbReference type="ARBA" id="ARBA00007734"/>
    </source>
</evidence>
<dbReference type="PANTHER" id="PTHR37423">
    <property type="entry name" value="SOLUBLE LYTIC MUREIN TRANSGLYCOSYLASE-RELATED"/>
    <property type="match status" value="1"/>
</dbReference>
<protein>
    <submittedName>
        <fullName evidence="3">Lytic transglycosylase</fullName>
    </submittedName>
</protein>
<dbReference type="Gene3D" id="1.10.530.10">
    <property type="match status" value="1"/>
</dbReference>
<dbReference type="InterPro" id="IPR000189">
    <property type="entry name" value="Transglyc_AS"/>
</dbReference>
<dbReference type="PROSITE" id="PS00922">
    <property type="entry name" value="TRANSGLYCOSYLASE"/>
    <property type="match status" value="1"/>
</dbReference>
<dbReference type="RefSeq" id="WP_180260907.1">
    <property type="nucleotide sequence ID" value="NZ_AWQQ01000005.1"/>
</dbReference>
<evidence type="ECO:0000313" key="4">
    <source>
        <dbReference type="Proteomes" id="UP000222564"/>
    </source>
</evidence>
<dbReference type="GO" id="GO:0016020">
    <property type="term" value="C:membrane"/>
    <property type="evidence" value="ECO:0007669"/>
    <property type="project" value="InterPro"/>
</dbReference>
<dbReference type="GO" id="GO:0008933">
    <property type="term" value="F:peptidoglycan lytic transglycosylase activity"/>
    <property type="evidence" value="ECO:0007669"/>
    <property type="project" value="InterPro"/>
</dbReference>
<comment type="similarity">
    <text evidence="1">Belongs to the transglycosylase Slt family.</text>
</comment>
<dbReference type="AlphaFoldDB" id="A0A2C6MEY4"/>
<dbReference type="Pfam" id="PF01464">
    <property type="entry name" value="SLT"/>
    <property type="match status" value="1"/>
</dbReference>
<name>A0A2C6MEY4_9FIRM</name>
<dbReference type="Proteomes" id="UP000222564">
    <property type="component" value="Unassembled WGS sequence"/>
</dbReference>
<dbReference type="PANTHER" id="PTHR37423:SF2">
    <property type="entry name" value="MEMBRANE-BOUND LYTIC MUREIN TRANSGLYCOSYLASE C"/>
    <property type="match status" value="1"/>
</dbReference>
<dbReference type="InterPro" id="IPR023346">
    <property type="entry name" value="Lysozyme-like_dom_sf"/>
</dbReference>
<keyword evidence="4" id="KW-1185">Reference proteome</keyword>
<accession>A0A2C6MEY4</accession>